<organism evidence="2 3">
    <name type="scientific">Streblomastix strix</name>
    <dbReference type="NCBI Taxonomy" id="222440"/>
    <lineage>
        <taxon>Eukaryota</taxon>
        <taxon>Metamonada</taxon>
        <taxon>Preaxostyla</taxon>
        <taxon>Oxymonadida</taxon>
        <taxon>Streblomastigidae</taxon>
        <taxon>Streblomastix</taxon>
    </lineage>
</organism>
<reference evidence="2 3" key="1">
    <citation type="submission" date="2019-03" db="EMBL/GenBank/DDBJ databases">
        <title>Single cell metagenomics reveals metabolic interactions within the superorganism composed of flagellate Streblomastix strix and complex community of Bacteroidetes bacteria on its surface.</title>
        <authorList>
            <person name="Treitli S.C."/>
            <person name="Kolisko M."/>
            <person name="Husnik F."/>
            <person name="Keeling P."/>
            <person name="Hampl V."/>
        </authorList>
    </citation>
    <scope>NUCLEOTIDE SEQUENCE [LARGE SCALE GENOMIC DNA]</scope>
    <source>
        <strain evidence="2">ST1C</strain>
    </source>
</reference>
<dbReference type="EMBL" id="SNRW01024249">
    <property type="protein sequence ID" value="KAA6362401.1"/>
    <property type="molecule type" value="Genomic_DNA"/>
</dbReference>
<feature type="region of interest" description="Disordered" evidence="1">
    <location>
        <begin position="204"/>
        <end position="308"/>
    </location>
</feature>
<feature type="compositionally biased region" description="Gly residues" evidence="1">
    <location>
        <begin position="159"/>
        <end position="170"/>
    </location>
</feature>
<evidence type="ECO:0000313" key="2">
    <source>
        <dbReference type="EMBL" id="KAA6362401.1"/>
    </source>
</evidence>
<dbReference type="AlphaFoldDB" id="A0A5J4TXN9"/>
<feature type="region of interest" description="Disordered" evidence="1">
    <location>
        <begin position="100"/>
        <end position="177"/>
    </location>
</feature>
<dbReference type="Proteomes" id="UP000324800">
    <property type="component" value="Unassembled WGS sequence"/>
</dbReference>
<evidence type="ECO:0000313" key="3">
    <source>
        <dbReference type="Proteomes" id="UP000324800"/>
    </source>
</evidence>
<feature type="compositionally biased region" description="Polar residues" evidence="1">
    <location>
        <begin position="292"/>
        <end position="308"/>
    </location>
</feature>
<accession>A0A5J4TXN9</accession>
<comment type="caution">
    <text evidence="2">The sequence shown here is derived from an EMBL/GenBank/DDBJ whole genome shotgun (WGS) entry which is preliminary data.</text>
</comment>
<name>A0A5J4TXN9_9EUKA</name>
<feature type="compositionally biased region" description="Low complexity" evidence="1">
    <location>
        <begin position="234"/>
        <end position="291"/>
    </location>
</feature>
<feature type="compositionally biased region" description="Low complexity" evidence="1">
    <location>
        <begin position="128"/>
        <end position="139"/>
    </location>
</feature>
<proteinExistence type="predicted"/>
<evidence type="ECO:0000256" key="1">
    <source>
        <dbReference type="SAM" id="MobiDB-lite"/>
    </source>
</evidence>
<gene>
    <name evidence="2" type="ORF">EZS28_042072</name>
</gene>
<feature type="compositionally biased region" description="Polar residues" evidence="1">
    <location>
        <begin position="204"/>
        <end position="215"/>
    </location>
</feature>
<sequence>MEIDIESEGRVINLPPLEAKINQTSFNRQRDYWATKSYLLKYIGKPGAGRHHPGYGEGQIEVQEVLQRHARGETVSIGDWRKFWKELDTDLKLDTVRLQSPVSESEVKDQSTGFCNNPRKRYGQYDRSNSGGNNQNTQSRYNTRDDFRSQGRGQRGRGVYRGAGYRGNRGGRNRDGWASDTYNNGNLFSVAPWLPVEPVPATTSNTVVPDLTQRQIGVPTPQLVRTPDSWKSNKTPTPKQQSKQPTPIQATTGQQQPTIQQQITIHPQSQVYQLSTQPSITTSQSSETTSSNIIPNPTPSVHQVQQEQGHLLLPPVAVSPPPINTTNTELPPVADVHTDNTIQPINNVLVPQQQSQKQYQLVNQQQHLFNLQSQQFTNQQYRLPDAPDSWASITTQPRGLELRTQQEAQRLHNERILQENRARNEYRIHMHQRAQNKAQQFLMD</sequence>
<protein>
    <submittedName>
        <fullName evidence="2">Uncharacterized protein</fullName>
    </submittedName>
</protein>